<dbReference type="Gene3D" id="3.40.50.850">
    <property type="entry name" value="Isochorismatase-like"/>
    <property type="match status" value="1"/>
</dbReference>
<gene>
    <name evidence="4" type="ORF">J2S17_005218</name>
</gene>
<proteinExistence type="inferred from homology"/>
<dbReference type="Proteomes" id="UP001238088">
    <property type="component" value="Unassembled WGS sequence"/>
</dbReference>
<organism evidence="4 5">
    <name type="scientific">Cytobacillus purgationiresistens</name>
    <dbReference type="NCBI Taxonomy" id="863449"/>
    <lineage>
        <taxon>Bacteria</taxon>
        <taxon>Bacillati</taxon>
        <taxon>Bacillota</taxon>
        <taxon>Bacilli</taxon>
        <taxon>Bacillales</taxon>
        <taxon>Bacillaceae</taxon>
        <taxon>Cytobacillus</taxon>
    </lineage>
</organism>
<feature type="domain" description="Isochorismatase-like" evidence="3">
    <location>
        <begin position="6"/>
        <end position="147"/>
    </location>
</feature>
<dbReference type="InterPro" id="IPR036380">
    <property type="entry name" value="Isochorismatase-like_sf"/>
</dbReference>
<keyword evidence="5" id="KW-1185">Reference proteome</keyword>
<accession>A0ABU0APS2</accession>
<evidence type="ECO:0000313" key="5">
    <source>
        <dbReference type="Proteomes" id="UP001238088"/>
    </source>
</evidence>
<dbReference type="EMBL" id="JAUSUB010000036">
    <property type="protein sequence ID" value="MDQ0273286.1"/>
    <property type="molecule type" value="Genomic_DNA"/>
</dbReference>
<dbReference type="SUPFAM" id="SSF52499">
    <property type="entry name" value="Isochorismatase-like hydrolases"/>
    <property type="match status" value="1"/>
</dbReference>
<dbReference type="CDD" id="cd01014">
    <property type="entry name" value="nicotinamidase_related"/>
    <property type="match status" value="1"/>
</dbReference>
<evidence type="ECO:0000256" key="2">
    <source>
        <dbReference type="ARBA" id="ARBA00022801"/>
    </source>
</evidence>
<reference evidence="4 5" key="1">
    <citation type="submission" date="2023-07" db="EMBL/GenBank/DDBJ databases">
        <title>Genomic Encyclopedia of Type Strains, Phase IV (KMG-IV): sequencing the most valuable type-strain genomes for metagenomic binning, comparative biology and taxonomic classification.</title>
        <authorList>
            <person name="Goeker M."/>
        </authorList>
    </citation>
    <scope>NUCLEOTIDE SEQUENCE [LARGE SCALE GENOMIC DNA]</scope>
    <source>
        <strain evidence="4 5">DSM 23494</strain>
    </source>
</reference>
<keyword evidence="2" id="KW-0378">Hydrolase</keyword>
<dbReference type="InterPro" id="IPR050272">
    <property type="entry name" value="Isochorismatase-like_hydrls"/>
</dbReference>
<evidence type="ECO:0000256" key="1">
    <source>
        <dbReference type="ARBA" id="ARBA00006336"/>
    </source>
</evidence>
<dbReference type="InterPro" id="IPR000868">
    <property type="entry name" value="Isochorismatase-like_dom"/>
</dbReference>
<name>A0ABU0APS2_9BACI</name>
<dbReference type="PANTHER" id="PTHR43540">
    <property type="entry name" value="PEROXYUREIDOACRYLATE/UREIDOACRYLATE AMIDOHYDROLASE-RELATED"/>
    <property type="match status" value="1"/>
</dbReference>
<evidence type="ECO:0000259" key="3">
    <source>
        <dbReference type="Pfam" id="PF00857"/>
    </source>
</evidence>
<evidence type="ECO:0000313" key="4">
    <source>
        <dbReference type="EMBL" id="MDQ0273286.1"/>
    </source>
</evidence>
<protein>
    <submittedName>
        <fullName evidence="4">Nicotinamidase-related amidase</fullName>
    </submittedName>
</protein>
<dbReference type="Pfam" id="PF00857">
    <property type="entry name" value="Isochorismatase"/>
    <property type="match status" value="1"/>
</dbReference>
<dbReference type="PANTHER" id="PTHR43540:SF14">
    <property type="entry name" value="ISOCHORISMATASE"/>
    <property type="match status" value="1"/>
</dbReference>
<comment type="caution">
    <text evidence="4">The sequence shown here is derived from an EMBL/GenBank/DDBJ whole genome shotgun (WGS) entry which is preliminary data.</text>
</comment>
<sequence length="174" mass="19647">MNKNNTALLIIDFQIGSFHKKKSLFKSNELLKNIQTLITQARIKNIPIFLTKHNGKQGSCNQKGMPGWSIHPSIQLTGDEVIIEKDFPDSFQQTDLESHLASKNINHIVIAGIQSEICVDATCRQAFSKGFEVTIVEDGHSTFNSNNLTADQIINHHNEIFKKWFSSLLNSNHF</sequence>
<dbReference type="RefSeq" id="WP_307479222.1">
    <property type="nucleotide sequence ID" value="NZ_JAUSUB010000036.1"/>
</dbReference>
<comment type="similarity">
    <text evidence="1">Belongs to the isochorismatase family.</text>
</comment>